<protein>
    <recommendedName>
        <fullName evidence="4">Rod shape-determining protein MreD</fullName>
    </recommendedName>
</protein>
<dbReference type="Proteomes" id="UP000275925">
    <property type="component" value="Unassembled WGS sequence"/>
</dbReference>
<evidence type="ECO:0000313" key="3">
    <source>
        <dbReference type="Proteomes" id="UP000275925"/>
    </source>
</evidence>
<evidence type="ECO:0008006" key="4">
    <source>
        <dbReference type="Google" id="ProtNLM"/>
    </source>
</evidence>
<dbReference type="AlphaFoldDB" id="A0A388THA6"/>
<organism evidence="2 3">
    <name type="scientific">Candidatus Termititenax persephonae</name>
    <dbReference type="NCBI Taxonomy" id="2218525"/>
    <lineage>
        <taxon>Bacteria</taxon>
        <taxon>Bacillati</taxon>
        <taxon>Candidatus Margulisiibacteriota</taxon>
        <taxon>Candidatus Termititenacia</taxon>
        <taxon>Candidatus Termititenacales</taxon>
        <taxon>Candidatus Termititenacaceae</taxon>
        <taxon>Candidatus Termititenax</taxon>
    </lineage>
</organism>
<dbReference type="EMBL" id="BGZO01000014">
    <property type="protein sequence ID" value="GBR76070.1"/>
    <property type="molecule type" value="Genomic_DNA"/>
</dbReference>
<evidence type="ECO:0000256" key="1">
    <source>
        <dbReference type="SAM" id="Phobius"/>
    </source>
</evidence>
<keyword evidence="1" id="KW-1133">Transmembrane helix</keyword>
<feature type="transmembrane region" description="Helical" evidence="1">
    <location>
        <begin position="69"/>
        <end position="86"/>
    </location>
</feature>
<feature type="transmembrane region" description="Helical" evidence="1">
    <location>
        <begin position="6"/>
        <end position="24"/>
    </location>
</feature>
<keyword evidence="3" id="KW-1185">Reference proteome</keyword>
<evidence type="ECO:0000313" key="2">
    <source>
        <dbReference type="EMBL" id="GBR76070.1"/>
    </source>
</evidence>
<accession>A0A388THA6</accession>
<keyword evidence="1" id="KW-0812">Transmembrane</keyword>
<feature type="transmembrane region" description="Helical" evidence="1">
    <location>
        <begin position="93"/>
        <end position="115"/>
    </location>
</feature>
<feature type="transmembrane region" description="Helical" evidence="1">
    <location>
        <begin position="127"/>
        <end position="146"/>
    </location>
</feature>
<comment type="caution">
    <text evidence="2">The sequence shown here is derived from an EMBL/GenBank/DDBJ whole genome shotgun (WGS) entry which is preliminary data.</text>
</comment>
<reference evidence="2 3" key="1">
    <citation type="journal article" date="2019" name="ISME J.">
        <title>Genome analyses of uncultured TG2/ZB3 bacteria in 'Margulisbacteria' specifically attached to ectosymbiotic spirochetes of protists in the termite gut.</title>
        <authorList>
            <person name="Utami Y.D."/>
            <person name="Kuwahara H."/>
            <person name="Igai K."/>
            <person name="Murakami T."/>
            <person name="Sugaya K."/>
            <person name="Morikawa T."/>
            <person name="Nagura Y."/>
            <person name="Yuki M."/>
            <person name="Deevong P."/>
            <person name="Inoue T."/>
            <person name="Kihara K."/>
            <person name="Lo N."/>
            <person name="Yamada A."/>
            <person name="Ohkuma M."/>
            <person name="Hongoh Y."/>
        </authorList>
    </citation>
    <scope>NUCLEOTIDE SEQUENCE [LARGE SCALE GENOMIC DNA]</scope>
    <source>
        <strain evidence="2">NkOx7-02</strain>
    </source>
</reference>
<sequence length="155" mass="17239">MIFLAYIGACLAAYIIQTTLLSGWPLRPELVLLVSCLFLSGRSYASLILGCLTGLFLDVLNGYGLYNTALYALTGLLCGFMPVSIFRDLPSLAFVNMLISSLLLNVGYALLTWLLLGRAIFLTPLNYLAVVALNIIFFWLIALFFVRRCTYNPYD</sequence>
<keyword evidence="1" id="KW-0472">Membrane</keyword>
<feature type="transmembrane region" description="Helical" evidence="1">
    <location>
        <begin position="31"/>
        <end position="57"/>
    </location>
</feature>
<name>A0A388THA6_9BACT</name>
<proteinExistence type="predicted"/>
<gene>
    <name evidence="2" type="ORF">NO2_0681</name>
</gene>